<accession>A0A7S0U3R1</accession>
<dbReference type="EMBL" id="HBFK01029877">
    <property type="protein sequence ID" value="CAD8751695.1"/>
    <property type="molecule type" value="Transcribed_RNA"/>
</dbReference>
<protein>
    <submittedName>
        <fullName evidence="1">Uncharacterized protein</fullName>
    </submittedName>
</protein>
<gene>
    <name evidence="1" type="ORF">HAND1043_LOCUS18201</name>
</gene>
<reference evidence="1" key="1">
    <citation type="submission" date="2021-01" db="EMBL/GenBank/DDBJ databases">
        <authorList>
            <person name="Corre E."/>
            <person name="Pelletier E."/>
            <person name="Niang G."/>
            <person name="Scheremetjew M."/>
            <person name="Finn R."/>
            <person name="Kale V."/>
            <person name="Holt S."/>
            <person name="Cochrane G."/>
            <person name="Meng A."/>
            <person name="Brown T."/>
            <person name="Cohen L."/>
        </authorList>
    </citation>
    <scope>NUCLEOTIDE SEQUENCE</scope>
    <source>
        <strain evidence="1">CCMP441</strain>
    </source>
</reference>
<name>A0A7S0U3R1_HEMAN</name>
<sequence>MLHPSTCPASAFKGFTLRDPVRTFSSRLAPNAKYFTSFRFLNSSCARLWKLEGAVALPSCCAHRIRWGALSRDPDSPSTLHGERPLRLGLRAVPAKCGEKAAANDRVAANNPHRNAIE</sequence>
<organism evidence="1">
    <name type="scientific">Hemiselmis andersenii</name>
    <name type="common">Cryptophyte alga</name>
    <dbReference type="NCBI Taxonomy" id="464988"/>
    <lineage>
        <taxon>Eukaryota</taxon>
        <taxon>Cryptophyceae</taxon>
        <taxon>Cryptomonadales</taxon>
        <taxon>Hemiselmidaceae</taxon>
        <taxon>Hemiselmis</taxon>
    </lineage>
</organism>
<dbReference type="AlphaFoldDB" id="A0A7S0U3R1"/>
<evidence type="ECO:0000313" key="1">
    <source>
        <dbReference type="EMBL" id="CAD8751695.1"/>
    </source>
</evidence>
<proteinExistence type="predicted"/>